<protein>
    <submittedName>
        <fullName evidence="6">Tyrosine recombinase XerD</fullName>
    </submittedName>
</protein>
<dbReference type="SUPFAM" id="SSF56349">
    <property type="entry name" value="DNA breaking-rejoining enzymes"/>
    <property type="match status" value="1"/>
</dbReference>
<dbReference type="EMBL" id="LZZM01000053">
    <property type="protein sequence ID" value="OOM81749.1"/>
    <property type="molecule type" value="Genomic_DNA"/>
</dbReference>
<comment type="similarity">
    <text evidence="1">Belongs to the 'phage' integrase family.</text>
</comment>
<reference evidence="6 7" key="1">
    <citation type="submission" date="2016-05" db="EMBL/GenBank/DDBJ databases">
        <title>Microbial solvent formation.</title>
        <authorList>
            <person name="Poehlein A."/>
            <person name="Montoya Solano J.D."/>
            <person name="Flitsch S."/>
            <person name="Krabben P."/>
            <person name="Duerre P."/>
            <person name="Daniel R."/>
        </authorList>
    </citation>
    <scope>NUCLEOTIDE SEQUENCE [LARGE SCALE GENOMIC DNA]</scope>
    <source>
        <strain evidence="6 7">DSM 2619</strain>
    </source>
</reference>
<organism evidence="6 7">
    <name type="scientific">Clostridium puniceum</name>
    <dbReference type="NCBI Taxonomy" id="29367"/>
    <lineage>
        <taxon>Bacteria</taxon>
        <taxon>Bacillati</taxon>
        <taxon>Bacillota</taxon>
        <taxon>Clostridia</taxon>
        <taxon>Eubacteriales</taxon>
        <taxon>Clostridiaceae</taxon>
        <taxon>Clostridium</taxon>
    </lineage>
</organism>
<evidence type="ECO:0000256" key="4">
    <source>
        <dbReference type="ARBA" id="ARBA00023172"/>
    </source>
</evidence>
<dbReference type="InterPro" id="IPR002104">
    <property type="entry name" value="Integrase_catalytic"/>
</dbReference>
<proteinExistence type="inferred from homology"/>
<dbReference type="InterPro" id="IPR050808">
    <property type="entry name" value="Phage_Integrase"/>
</dbReference>
<dbReference type="GO" id="GO:0015074">
    <property type="term" value="P:DNA integration"/>
    <property type="evidence" value="ECO:0007669"/>
    <property type="project" value="UniProtKB-KW"/>
</dbReference>
<dbReference type="PROSITE" id="PS51898">
    <property type="entry name" value="TYR_RECOMBINASE"/>
    <property type="match status" value="1"/>
</dbReference>
<dbReference type="GO" id="GO:0006310">
    <property type="term" value="P:DNA recombination"/>
    <property type="evidence" value="ECO:0007669"/>
    <property type="project" value="UniProtKB-KW"/>
</dbReference>
<gene>
    <name evidence="6" type="primary">xerD_5</name>
    <name evidence="6" type="ORF">CLPUN_09330</name>
</gene>
<dbReference type="Proteomes" id="UP000190890">
    <property type="component" value="Unassembled WGS sequence"/>
</dbReference>
<keyword evidence="7" id="KW-1185">Reference proteome</keyword>
<dbReference type="Pfam" id="PF00589">
    <property type="entry name" value="Phage_integrase"/>
    <property type="match status" value="1"/>
</dbReference>
<dbReference type="InterPro" id="IPR011010">
    <property type="entry name" value="DNA_brk_join_enz"/>
</dbReference>
<evidence type="ECO:0000259" key="5">
    <source>
        <dbReference type="PROSITE" id="PS51898"/>
    </source>
</evidence>
<accession>A0A1S8TVV9</accession>
<dbReference type="AlphaFoldDB" id="A0A1S8TVV9"/>
<dbReference type="Gene3D" id="1.10.150.130">
    <property type="match status" value="1"/>
</dbReference>
<dbReference type="GO" id="GO:0003677">
    <property type="term" value="F:DNA binding"/>
    <property type="evidence" value="ECO:0007669"/>
    <property type="project" value="UniProtKB-KW"/>
</dbReference>
<dbReference type="InterPro" id="IPR010998">
    <property type="entry name" value="Integrase_recombinase_N"/>
</dbReference>
<name>A0A1S8TVV9_9CLOT</name>
<evidence type="ECO:0000256" key="3">
    <source>
        <dbReference type="ARBA" id="ARBA00023125"/>
    </source>
</evidence>
<dbReference type="PANTHER" id="PTHR30629:SF2">
    <property type="entry name" value="PROPHAGE INTEGRASE INTS-RELATED"/>
    <property type="match status" value="1"/>
</dbReference>
<keyword evidence="4" id="KW-0233">DNA recombination</keyword>
<dbReference type="Gene3D" id="1.10.443.10">
    <property type="entry name" value="Intergrase catalytic core"/>
    <property type="match status" value="1"/>
</dbReference>
<evidence type="ECO:0000256" key="1">
    <source>
        <dbReference type="ARBA" id="ARBA00008857"/>
    </source>
</evidence>
<comment type="caution">
    <text evidence="6">The sequence shown here is derived from an EMBL/GenBank/DDBJ whole genome shotgun (WGS) entry which is preliminary data.</text>
</comment>
<keyword evidence="2" id="KW-0229">DNA integration</keyword>
<dbReference type="CDD" id="cd01189">
    <property type="entry name" value="INT_ICEBs1_C_like"/>
    <property type="match status" value="1"/>
</dbReference>
<keyword evidence="3" id="KW-0238">DNA-binding</keyword>
<evidence type="ECO:0000313" key="6">
    <source>
        <dbReference type="EMBL" id="OOM81749.1"/>
    </source>
</evidence>
<feature type="domain" description="Tyr recombinase" evidence="5">
    <location>
        <begin position="169"/>
        <end position="340"/>
    </location>
</feature>
<evidence type="ECO:0000313" key="7">
    <source>
        <dbReference type="Proteomes" id="UP000190890"/>
    </source>
</evidence>
<dbReference type="InterPro" id="IPR013762">
    <property type="entry name" value="Integrase-like_cat_sf"/>
</dbReference>
<dbReference type="STRING" id="29367.CLPUN_09330"/>
<dbReference type="RefSeq" id="WP_198944287.1">
    <property type="nucleotide sequence ID" value="NZ_LZZM01000053.1"/>
</dbReference>
<evidence type="ECO:0000256" key="2">
    <source>
        <dbReference type="ARBA" id="ARBA00022908"/>
    </source>
</evidence>
<sequence length="342" mass="39638">MLMRNPNGYGSVYKLKGKRRKPFIARQTIGWDDNGKQLYRTIGYYESSKDAIAALADFNRNPYSIEVSTITFSEVFEKWKENKFEGISRSAINGYNASYKLSERLHSMKFVDIKTMHMQDIITNCNKGHGTLRKIKSLYNQLFKYAMENDIVSKDYSDYVDIGKNTEGSSRKPFSSDEIKRLFEVEKEIPFVDTILIMIYTGLRVGELLLIKSSDIDFDNRTIKGGIKTDAGKDRIIPINPKIFNMVANRANRGYEYLVTNFKDEQMLYDNYYREKFLPIMEQLGMSHKPHDARHTFATLLNNAEANSTSIKKLIGHNSFITTEKIYTHKDIEELRKAIELI</sequence>
<dbReference type="PANTHER" id="PTHR30629">
    <property type="entry name" value="PROPHAGE INTEGRASE"/>
    <property type="match status" value="1"/>
</dbReference>